<keyword evidence="7 10" id="KW-0949">S-adenosyl-L-methionine</keyword>
<dbReference type="GO" id="GO:0070475">
    <property type="term" value="P:rRNA base methylation"/>
    <property type="evidence" value="ECO:0007669"/>
    <property type="project" value="TreeGrafter"/>
</dbReference>
<dbReference type="InterPro" id="IPR046887">
    <property type="entry name" value="RsmE_PUA-like"/>
</dbReference>
<dbReference type="EC" id="2.1.1.193" evidence="10"/>
<sequence length="240" mass="26474">MSLPIFYLDTPAGKGAFLTLPEEASRHIVQVLRMKTGERIRLADGRGQLLVAAITDDHKKKCTVQVLEAASVTPPARRISIGISLLKNNSRLEWFLEKATEIGVTEIIPLLCERTERQHFRHDRMNSILISAMLQSQQAWLPVLHEPVAFPQLFRLEDIGKIPQRLIAHCEPAEKQSLTAIPGSDTRLLLIGPEGDFTPEEIALALEHGFVPVSLGETRLRTETAGVVAAALLKMGSPGQ</sequence>
<keyword evidence="5 10" id="KW-0489">Methyltransferase</keyword>
<name>A0AAJ6BIR7_9BACT</name>
<evidence type="ECO:0000256" key="8">
    <source>
        <dbReference type="ARBA" id="ARBA00025699"/>
    </source>
</evidence>
<dbReference type="InterPro" id="IPR046886">
    <property type="entry name" value="RsmE_MTase_dom"/>
</dbReference>
<evidence type="ECO:0000256" key="7">
    <source>
        <dbReference type="ARBA" id="ARBA00022691"/>
    </source>
</evidence>
<dbReference type="PANTHER" id="PTHR30027">
    <property type="entry name" value="RIBOSOMAL RNA SMALL SUBUNIT METHYLTRANSFERASE E"/>
    <property type="match status" value="1"/>
</dbReference>
<keyword evidence="4 10" id="KW-0698">rRNA processing</keyword>
<dbReference type="CDD" id="cd18084">
    <property type="entry name" value="RsmE-like"/>
    <property type="match status" value="1"/>
</dbReference>
<evidence type="ECO:0000313" key="14">
    <source>
        <dbReference type="Proteomes" id="UP001220610"/>
    </source>
</evidence>
<dbReference type="Gene3D" id="3.40.1280.10">
    <property type="match status" value="1"/>
</dbReference>
<dbReference type="AlphaFoldDB" id="A0AAJ6BIR7"/>
<dbReference type="NCBIfam" id="TIGR00046">
    <property type="entry name" value="RsmE family RNA methyltransferase"/>
    <property type="match status" value="1"/>
</dbReference>
<evidence type="ECO:0000259" key="12">
    <source>
        <dbReference type="Pfam" id="PF20260"/>
    </source>
</evidence>
<dbReference type="Pfam" id="PF20260">
    <property type="entry name" value="PUA_4"/>
    <property type="match status" value="1"/>
</dbReference>
<dbReference type="EMBL" id="CP119311">
    <property type="protein sequence ID" value="WEK37567.1"/>
    <property type="molecule type" value="Genomic_DNA"/>
</dbReference>
<evidence type="ECO:0000256" key="1">
    <source>
        <dbReference type="ARBA" id="ARBA00004496"/>
    </source>
</evidence>
<dbReference type="PIRSF" id="PIRSF015601">
    <property type="entry name" value="MTase_slr0722"/>
    <property type="match status" value="1"/>
</dbReference>
<gene>
    <name evidence="13" type="ORF">P0Y53_08635</name>
</gene>
<dbReference type="InterPro" id="IPR029028">
    <property type="entry name" value="Alpha/beta_knot_MTases"/>
</dbReference>
<dbReference type="InterPro" id="IPR015947">
    <property type="entry name" value="PUA-like_sf"/>
</dbReference>
<evidence type="ECO:0000256" key="4">
    <source>
        <dbReference type="ARBA" id="ARBA00022552"/>
    </source>
</evidence>
<dbReference type="InterPro" id="IPR006700">
    <property type="entry name" value="RsmE"/>
</dbReference>
<dbReference type="SUPFAM" id="SSF88697">
    <property type="entry name" value="PUA domain-like"/>
    <property type="match status" value="1"/>
</dbReference>
<keyword evidence="3 10" id="KW-0963">Cytoplasm</keyword>
<organism evidence="13 14">
    <name type="scientific">Candidatus Pseudobacter hemicellulosilyticus</name>
    <dbReference type="NCBI Taxonomy" id="3121375"/>
    <lineage>
        <taxon>Bacteria</taxon>
        <taxon>Pseudomonadati</taxon>
        <taxon>Bacteroidota</taxon>
        <taxon>Chitinophagia</taxon>
        <taxon>Chitinophagales</taxon>
        <taxon>Chitinophagaceae</taxon>
        <taxon>Pseudobacter</taxon>
    </lineage>
</organism>
<comment type="similarity">
    <text evidence="2 10">Belongs to the RNA methyltransferase RsmE family.</text>
</comment>
<evidence type="ECO:0000256" key="6">
    <source>
        <dbReference type="ARBA" id="ARBA00022679"/>
    </source>
</evidence>
<proteinExistence type="inferred from homology"/>
<protein>
    <recommendedName>
        <fullName evidence="10">Ribosomal RNA small subunit methyltransferase E</fullName>
        <ecNumber evidence="10">2.1.1.193</ecNumber>
    </recommendedName>
</protein>
<comment type="catalytic activity">
    <reaction evidence="9 10">
        <text>uridine(1498) in 16S rRNA + S-adenosyl-L-methionine = N(3)-methyluridine(1498) in 16S rRNA + S-adenosyl-L-homocysteine + H(+)</text>
        <dbReference type="Rhea" id="RHEA:42920"/>
        <dbReference type="Rhea" id="RHEA-COMP:10283"/>
        <dbReference type="Rhea" id="RHEA-COMP:10284"/>
        <dbReference type="ChEBI" id="CHEBI:15378"/>
        <dbReference type="ChEBI" id="CHEBI:57856"/>
        <dbReference type="ChEBI" id="CHEBI:59789"/>
        <dbReference type="ChEBI" id="CHEBI:65315"/>
        <dbReference type="ChEBI" id="CHEBI:74502"/>
        <dbReference type="EC" id="2.1.1.193"/>
    </reaction>
</comment>
<evidence type="ECO:0000256" key="9">
    <source>
        <dbReference type="ARBA" id="ARBA00047944"/>
    </source>
</evidence>
<evidence type="ECO:0000256" key="3">
    <source>
        <dbReference type="ARBA" id="ARBA00022490"/>
    </source>
</evidence>
<dbReference type="Gene3D" id="2.40.240.20">
    <property type="entry name" value="Hypothetical PUA domain-like, domain 1"/>
    <property type="match status" value="1"/>
</dbReference>
<evidence type="ECO:0000256" key="5">
    <source>
        <dbReference type="ARBA" id="ARBA00022603"/>
    </source>
</evidence>
<feature type="domain" description="Ribosomal RNA small subunit methyltransferase E methyltransferase" evidence="11">
    <location>
        <begin position="77"/>
        <end position="233"/>
    </location>
</feature>
<evidence type="ECO:0000313" key="13">
    <source>
        <dbReference type="EMBL" id="WEK37567.1"/>
    </source>
</evidence>
<dbReference type="InterPro" id="IPR029026">
    <property type="entry name" value="tRNA_m1G_MTases_N"/>
</dbReference>
<dbReference type="Pfam" id="PF04452">
    <property type="entry name" value="Methyltrans_RNA"/>
    <property type="match status" value="1"/>
</dbReference>
<reference evidence="13" key="1">
    <citation type="submission" date="2023-03" db="EMBL/GenBank/DDBJ databases">
        <title>Andean soil-derived lignocellulolytic bacterial consortium as a source of novel taxa and putative plastic-active enzymes.</title>
        <authorList>
            <person name="Diaz-Garcia L."/>
            <person name="Chuvochina M."/>
            <person name="Feuerriegel G."/>
            <person name="Bunk B."/>
            <person name="Sproer C."/>
            <person name="Streit W.R."/>
            <person name="Rodriguez L.M."/>
            <person name="Overmann J."/>
            <person name="Jimenez D.J."/>
        </authorList>
    </citation>
    <scope>NUCLEOTIDE SEQUENCE</scope>
    <source>
        <strain evidence="13">MAG 7</strain>
    </source>
</reference>
<feature type="domain" description="Ribosomal RNA small subunit methyltransferase E PUA-like" evidence="12">
    <location>
        <begin position="20"/>
        <end position="67"/>
    </location>
</feature>
<dbReference type="GO" id="GO:0070042">
    <property type="term" value="F:rRNA (uridine-N3-)-methyltransferase activity"/>
    <property type="evidence" value="ECO:0007669"/>
    <property type="project" value="TreeGrafter"/>
</dbReference>
<dbReference type="GO" id="GO:0005737">
    <property type="term" value="C:cytoplasm"/>
    <property type="evidence" value="ECO:0007669"/>
    <property type="project" value="UniProtKB-SubCell"/>
</dbReference>
<evidence type="ECO:0000259" key="11">
    <source>
        <dbReference type="Pfam" id="PF04452"/>
    </source>
</evidence>
<evidence type="ECO:0000256" key="2">
    <source>
        <dbReference type="ARBA" id="ARBA00005528"/>
    </source>
</evidence>
<comment type="subcellular location">
    <subcellularLocation>
        <location evidence="1 10">Cytoplasm</location>
    </subcellularLocation>
</comment>
<keyword evidence="6 10" id="KW-0808">Transferase</keyword>
<accession>A0AAJ6BIR7</accession>
<dbReference type="SUPFAM" id="SSF75217">
    <property type="entry name" value="alpha/beta knot"/>
    <property type="match status" value="1"/>
</dbReference>
<dbReference type="Proteomes" id="UP001220610">
    <property type="component" value="Chromosome"/>
</dbReference>
<dbReference type="PANTHER" id="PTHR30027:SF3">
    <property type="entry name" value="16S RRNA (URACIL(1498)-N(3))-METHYLTRANSFERASE"/>
    <property type="match status" value="1"/>
</dbReference>
<evidence type="ECO:0000256" key="10">
    <source>
        <dbReference type="PIRNR" id="PIRNR015601"/>
    </source>
</evidence>
<comment type="function">
    <text evidence="8 10">Specifically methylates the N3 position of the uracil ring of uridine 1498 (m3U1498) in 16S rRNA. Acts on the fully assembled 30S ribosomal subunit.</text>
</comment>